<feature type="transmembrane region" description="Helical" evidence="1">
    <location>
        <begin position="332"/>
        <end position="351"/>
    </location>
</feature>
<feature type="transmembrane region" description="Helical" evidence="1">
    <location>
        <begin position="305"/>
        <end position="325"/>
    </location>
</feature>
<evidence type="ECO:0000256" key="1">
    <source>
        <dbReference type="SAM" id="Phobius"/>
    </source>
</evidence>
<protein>
    <submittedName>
        <fullName evidence="2">Glycosyl transferase</fullName>
    </submittedName>
</protein>
<evidence type="ECO:0000313" key="2">
    <source>
        <dbReference type="EMBL" id="GGI54052.1"/>
    </source>
</evidence>
<reference evidence="2" key="2">
    <citation type="submission" date="2020-09" db="EMBL/GenBank/DDBJ databases">
        <authorList>
            <person name="Sun Q."/>
            <person name="Sedlacek I."/>
        </authorList>
    </citation>
    <scope>NUCLEOTIDE SEQUENCE</scope>
    <source>
        <strain evidence="2">CCM 7664</strain>
    </source>
</reference>
<organism evidence="2 3">
    <name type="scientific">Oxalicibacterium solurbis</name>
    <dbReference type="NCBI Taxonomy" id="69280"/>
    <lineage>
        <taxon>Bacteria</taxon>
        <taxon>Pseudomonadati</taxon>
        <taxon>Pseudomonadota</taxon>
        <taxon>Betaproteobacteria</taxon>
        <taxon>Burkholderiales</taxon>
        <taxon>Oxalobacteraceae</taxon>
        <taxon>Oxalicibacterium</taxon>
    </lineage>
</organism>
<reference evidence="2" key="1">
    <citation type="journal article" date="2014" name="Int. J. Syst. Evol. Microbiol.">
        <title>Complete genome sequence of Corynebacterium casei LMG S-19264T (=DSM 44701T), isolated from a smear-ripened cheese.</title>
        <authorList>
            <consortium name="US DOE Joint Genome Institute (JGI-PGF)"/>
            <person name="Walter F."/>
            <person name="Albersmeier A."/>
            <person name="Kalinowski J."/>
            <person name="Ruckert C."/>
        </authorList>
    </citation>
    <scope>NUCLEOTIDE SEQUENCE</scope>
    <source>
        <strain evidence="2">CCM 7664</strain>
    </source>
</reference>
<evidence type="ECO:0000313" key="3">
    <source>
        <dbReference type="Proteomes" id="UP000627205"/>
    </source>
</evidence>
<dbReference type="InterPro" id="IPR050256">
    <property type="entry name" value="Glycosyltransferase_2"/>
</dbReference>
<dbReference type="PANTHER" id="PTHR48090">
    <property type="entry name" value="UNDECAPRENYL-PHOSPHATE 4-DEOXY-4-FORMAMIDO-L-ARABINOSE TRANSFERASE-RELATED"/>
    <property type="match status" value="1"/>
</dbReference>
<keyword evidence="1" id="KW-0472">Membrane</keyword>
<keyword evidence="3" id="KW-1185">Reference proteome</keyword>
<dbReference type="PANTHER" id="PTHR48090:SF6">
    <property type="entry name" value="SLR5056 PROTEIN"/>
    <property type="match status" value="1"/>
</dbReference>
<dbReference type="GO" id="GO:0016740">
    <property type="term" value="F:transferase activity"/>
    <property type="evidence" value="ECO:0007669"/>
    <property type="project" value="UniProtKB-KW"/>
</dbReference>
<dbReference type="InterPro" id="IPR029044">
    <property type="entry name" value="Nucleotide-diphossugar_trans"/>
</dbReference>
<feature type="transmembrane region" description="Helical" evidence="1">
    <location>
        <begin position="363"/>
        <end position="382"/>
    </location>
</feature>
<accession>A0A8J3AW60</accession>
<name>A0A8J3AW60_9BURK</name>
<dbReference type="Gene3D" id="3.90.550.10">
    <property type="entry name" value="Spore Coat Polysaccharide Biosynthesis Protein SpsA, Chain A"/>
    <property type="match status" value="1"/>
</dbReference>
<sequence length="396" mass="43090">MMALMEILLLSLLAVVAVPVLVLLVQACLAKSSRAVLLPDARRPRITVLVPAHNEANGIAATVTLIRSQLDENAGDRVIVVADNCTDMTASIAASAGAHVLERHDELRRGKGYALDLGVRALMQDAPDAVVFIDADCIVLPGSVELLARTALASQRPVQALDLMRAPRGASLKIRIAEFAWVVKNRVRPLGFHRLGLPCQLMGTGMAFPWPLIAQAQLANGHIAEDMKLGIEMAKAGRPTLFCQEACVVSYFPVGDDAARAQRTRWEHGHLGMIVHEGLPLLRDGIVRRDRMLIALALDMCVPPVALLTLAVGGVFVAMLAIALFAGMQLPLMAAAAIFASLAFAVWLSWWRFGRRIVSFGDLLSAVGYAFWKVPLYVKFLFSRQVEWVRAKRDAE</sequence>
<dbReference type="EMBL" id="BMDP01000002">
    <property type="protein sequence ID" value="GGI54052.1"/>
    <property type="molecule type" value="Genomic_DNA"/>
</dbReference>
<keyword evidence="2" id="KW-0808">Transferase</keyword>
<dbReference type="CDD" id="cd06438">
    <property type="entry name" value="EpsO_like"/>
    <property type="match status" value="1"/>
</dbReference>
<proteinExistence type="predicted"/>
<dbReference type="Proteomes" id="UP000627205">
    <property type="component" value="Unassembled WGS sequence"/>
</dbReference>
<dbReference type="SUPFAM" id="SSF53448">
    <property type="entry name" value="Nucleotide-diphospho-sugar transferases"/>
    <property type="match status" value="1"/>
</dbReference>
<dbReference type="AlphaFoldDB" id="A0A8J3AW60"/>
<dbReference type="RefSeq" id="WP_188420153.1">
    <property type="nucleotide sequence ID" value="NZ_BMDP01000002.1"/>
</dbReference>
<dbReference type="Pfam" id="PF13641">
    <property type="entry name" value="Glyco_tranf_2_3"/>
    <property type="match status" value="1"/>
</dbReference>
<keyword evidence="1" id="KW-0812">Transmembrane</keyword>
<gene>
    <name evidence="2" type="ORF">GCM10011430_12260</name>
</gene>
<keyword evidence="1" id="KW-1133">Transmembrane helix</keyword>
<comment type="caution">
    <text evidence="2">The sequence shown here is derived from an EMBL/GenBank/DDBJ whole genome shotgun (WGS) entry which is preliminary data.</text>
</comment>